<dbReference type="CDD" id="cd00096">
    <property type="entry name" value="Ig"/>
    <property type="match status" value="1"/>
</dbReference>
<dbReference type="SUPFAM" id="SSF48726">
    <property type="entry name" value="Immunoglobulin"/>
    <property type="match status" value="2"/>
</dbReference>
<evidence type="ECO:0000256" key="2">
    <source>
        <dbReference type="ARBA" id="ARBA00022729"/>
    </source>
</evidence>
<feature type="transmembrane region" description="Helical" evidence="6">
    <location>
        <begin position="629"/>
        <end position="651"/>
    </location>
</feature>
<dbReference type="InterPro" id="IPR036179">
    <property type="entry name" value="Ig-like_dom_sf"/>
</dbReference>
<evidence type="ECO:0000256" key="6">
    <source>
        <dbReference type="SAM" id="Phobius"/>
    </source>
</evidence>
<gene>
    <name evidence="9" type="ORF">BRAFLDRAFT_68275</name>
</gene>
<accession>C3XRK0</accession>
<dbReference type="SMART" id="SM00409">
    <property type="entry name" value="IG"/>
    <property type="match status" value="1"/>
</dbReference>
<dbReference type="EMBL" id="GG666456">
    <property type="protein sequence ID" value="EEN69318.1"/>
    <property type="molecule type" value="Genomic_DNA"/>
</dbReference>
<dbReference type="FunFam" id="3.80.10.10:FF:002763">
    <property type="entry name" value="Uncharacterized protein"/>
    <property type="match status" value="1"/>
</dbReference>
<dbReference type="Gene3D" id="2.60.40.10">
    <property type="entry name" value="Immunoglobulins"/>
    <property type="match status" value="2"/>
</dbReference>
<evidence type="ECO:0000256" key="5">
    <source>
        <dbReference type="SAM" id="MobiDB-lite"/>
    </source>
</evidence>
<dbReference type="InterPro" id="IPR032675">
    <property type="entry name" value="LRR_dom_sf"/>
</dbReference>
<name>C3XRK0_BRAFL</name>
<dbReference type="InterPro" id="IPR000483">
    <property type="entry name" value="Cys-rich_flank_reg_C"/>
</dbReference>
<dbReference type="PROSITE" id="PS51257">
    <property type="entry name" value="PROKAR_LIPOPROTEIN"/>
    <property type="match status" value="1"/>
</dbReference>
<proteinExistence type="predicted"/>
<dbReference type="Gene3D" id="3.80.10.10">
    <property type="entry name" value="Ribonuclease Inhibitor"/>
    <property type="match status" value="2"/>
</dbReference>
<evidence type="ECO:0000256" key="1">
    <source>
        <dbReference type="ARBA" id="ARBA00022614"/>
    </source>
</evidence>
<keyword evidence="6" id="KW-0812">Transmembrane</keyword>
<dbReference type="InParanoid" id="C3XRK0"/>
<dbReference type="InterPro" id="IPR013783">
    <property type="entry name" value="Ig-like_fold"/>
</dbReference>
<dbReference type="FunFam" id="2.60.40.10:FF:004737">
    <property type="match status" value="1"/>
</dbReference>
<organism>
    <name type="scientific">Branchiostoma floridae</name>
    <name type="common">Florida lancelet</name>
    <name type="synonym">Amphioxus</name>
    <dbReference type="NCBI Taxonomy" id="7739"/>
    <lineage>
        <taxon>Eukaryota</taxon>
        <taxon>Metazoa</taxon>
        <taxon>Chordata</taxon>
        <taxon>Cephalochordata</taxon>
        <taxon>Leptocardii</taxon>
        <taxon>Amphioxiformes</taxon>
        <taxon>Branchiostomatidae</taxon>
        <taxon>Branchiostoma</taxon>
    </lineage>
</organism>
<keyword evidence="6" id="KW-0472">Membrane</keyword>
<evidence type="ECO:0000256" key="4">
    <source>
        <dbReference type="ARBA" id="ARBA00023157"/>
    </source>
</evidence>
<evidence type="ECO:0000256" key="7">
    <source>
        <dbReference type="SAM" id="SignalP"/>
    </source>
</evidence>
<dbReference type="SUPFAM" id="SSF52058">
    <property type="entry name" value="L domain-like"/>
    <property type="match status" value="1"/>
</dbReference>
<feature type="region of interest" description="Disordered" evidence="5">
    <location>
        <begin position="678"/>
        <end position="716"/>
    </location>
</feature>
<protein>
    <recommendedName>
        <fullName evidence="8">Ig-like domain-containing protein</fullName>
    </recommendedName>
</protein>
<dbReference type="PROSITE" id="PS51450">
    <property type="entry name" value="LRR"/>
    <property type="match status" value="1"/>
</dbReference>
<dbReference type="Pfam" id="PF13855">
    <property type="entry name" value="LRR_8"/>
    <property type="match status" value="2"/>
</dbReference>
<keyword evidence="4" id="KW-1015">Disulfide bond</keyword>
<dbReference type="SMART" id="SM00408">
    <property type="entry name" value="IGc2"/>
    <property type="match status" value="2"/>
</dbReference>
<feature type="compositionally biased region" description="Polar residues" evidence="5">
    <location>
        <begin position="678"/>
        <end position="692"/>
    </location>
</feature>
<feature type="chain" id="PRO_5002933173" description="Ig-like domain-containing protein" evidence="7">
    <location>
        <begin position="22"/>
        <end position="716"/>
    </location>
</feature>
<dbReference type="PROSITE" id="PS50835">
    <property type="entry name" value="IG_LIKE"/>
    <property type="match status" value="2"/>
</dbReference>
<evidence type="ECO:0000256" key="3">
    <source>
        <dbReference type="ARBA" id="ARBA00022737"/>
    </source>
</evidence>
<dbReference type="SMART" id="SM00082">
    <property type="entry name" value="LRRCT"/>
    <property type="match status" value="1"/>
</dbReference>
<reference evidence="9" key="1">
    <citation type="journal article" date="2008" name="Nature">
        <title>The amphioxus genome and the evolution of the chordate karyotype.</title>
        <authorList>
            <consortium name="US DOE Joint Genome Institute (JGI-PGF)"/>
            <person name="Putnam N.H."/>
            <person name="Butts T."/>
            <person name="Ferrier D.E.K."/>
            <person name="Furlong R.F."/>
            <person name="Hellsten U."/>
            <person name="Kawashima T."/>
            <person name="Robinson-Rechavi M."/>
            <person name="Shoguchi E."/>
            <person name="Terry A."/>
            <person name="Yu J.-K."/>
            <person name="Benito-Gutierrez E.L."/>
            <person name="Dubchak I."/>
            <person name="Garcia-Fernandez J."/>
            <person name="Gibson-Brown J.J."/>
            <person name="Grigoriev I.V."/>
            <person name="Horton A.C."/>
            <person name="de Jong P.J."/>
            <person name="Jurka J."/>
            <person name="Kapitonov V.V."/>
            <person name="Kohara Y."/>
            <person name="Kuroki Y."/>
            <person name="Lindquist E."/>
            <person name="Lucas S."/>
            <person name="Osoegawa K."/>
            <person name="Pennacchio L.A."/>
            <person name="Salamov A.A."/>
            <person name="Satou Y."/>
            <person name="Sauka-Spengler T."/>
            <person name="Schmutz J."/>
            <person name="Shin-I T."/>
            <person name="Toyoda A."/>
            <person name="Bronner-Fraser M."/>
            <person name="Fujiyama A."/>
            <person name="Holland L.Z."/>
            <person name="Holland P.W.H."/>
            <person name="Satoh N."/>
            <person name="Rokhsar D.S."/>
        </authorList>
    </citation>
    <scope>NUCLEOTIDE SEQUENCE [LARGE SCALE GENOMIC DNA]</scope>
    <source>
        <strain evidence="9">S238N-H82</strain>
        <tissue evidence="9">Testes</tissue>
    </source>
</reference>
<dbReference type="AlphaFoldDB" id="C3XRK0"/>
<evidence type="ECO:0000259" key="8">
    <source>
        <dbReference type="PROSITE" id="PS50835"/>
    </source>
</evidence>
<feature type="domain" description="Ig-like" evidence="8">
    <location>
        <begin position="363"/>
        <end position="456"/>
    </location>
</feature>
<evidence type="ECO:0000313" key="9">
    <source>
        <dbReference type="EMBL" id="EEN69318.1"/>
    </source>
</evidence>
<feature type="domain" description="Ig-like" evidence="8">
    <location>
        <begin position="472"/>
        <end position="573"/>
    </location>
</feature>
<keyword evidence="1" id="KW-0433">Leucine-rich repeat</keyword>
<dbReference type="PANTHER" id="PTHR45842">
    <property type="entry name" value="SYNAPTIC ADHESION-LIKE MOLECULE SALM"/>
    <property type="match status" value="1"/>
</dbReference>
<dbReference type="InterPro" id="IPR007110">
    <property type="entry name" value="Ig-like_dom"/>
</dbReference>
<keyword evidence="3" id="KW-0677">Repeat</keyword>
<keyword evidence="6" id="KW-1133">Transmembrane helix</keyword>
<dbReference type="InterPro" id="IPR003591">
    <property type="entry name" value="Leu-rich_rpt_typical-subtyp"/>
</dbReference>
<feature type="compositionally biased region" description="Acidic residues" evidence="5">
    <location>
        <begin position="707"/>
        <end position="716"/>
    </location>
</feature>
<sequence length="716" mass="78422">MASKLPLLLLSLLSVLKVSEAAEAPCICSASSCSCSYRSLTSVPQDLPTTITDLYLEGLGKLEYFWLNNNVINDIQAGTFSPTQQLRSLRLDGNKLRKLRPNMFTGLRNLQQLRLDNNEINGIQGGTFNPTSNLRNLYLYHNYLATLRSEMFEGMGNLQILWLNSNEINDIQAGTFTPTQQLVTLRLDRNKLTKLISNMFTGLGNLQNLWLNSSDINDIEAGTFSPTPQLTTLYLHRNRLKLIKADIFSNLLHLKTFHVSYNNIETFPTEVLWTIPPLTSLELQNNRMMTLPRAAYDKLSSISDVNIDNNPWRCDCEIVPFRLKMNGSNSFENQITCSHPHNLNGQRLKDISPEEMTSDCEEPTILRFERDGNKTLVHGDTFYLVCEASGVPAPDITVILISGVHATVESGGRVTMQINGTVSMANVTAEAGTGLHVCIAASFVGSTSTTLSEDVPLKEPMAVTMAPVTAPPHIVRFEVNEAITILVHWETLQLVCEASGIPTPDVTFILPSGRNATVTSDGRVTVDVNGTMVVRDVTAEDAGLYVCIAASPVGATFATLFVDVQQKESTTVTLAPVTSNLTMTGTSSKPESISYHKSRSAPTTSRPILSESLRPKPPKSGAILSLPVFIGYVCGSIVTLLIATIILTIWYKKKTQNAPSDPNPQVVYSNTTASVTISGQDQTRYTQTQSGSLKGDNTHVSGSNTYEDIDSSTEKM</sequence>
<dbReference type="InterPro" id="IPR050467">
    <property type="entry name" value="LRFN"/>
</dbReference>
<dbReference type="PANTHER" id="PTHR45842:SF25">
    <property type="entry name" value="CARBOXYPEPTIDASE N SUBUNIT 2-LIKE"/>
    <property type="match status" value="1"/>
</dbReference>
<dbReference type="SMART" id="SM00369">
    <property type="entry name" value="LRR_TYP"/>
    <property type="match status" value="10"/>
</dbReference>
<dbReference type="InterPro" id="IPR003598">
    <property type="entry name" value="Ig_sub2"/>
</dbReference>
<feature type="region of interest" description="Disordered" evidence="5">
    <location>
        <begin position="583"/>
        <end position="616"/>
    </location>
</feature>
<dbReference type="Pfam" id="PF13927">
    <property type="entry name" value="Ig_3"/>
    <property type="match status" value="1"/>
</dbReference>
<dbReference type="InterPro" id="IPR003599">
    <property type="entry name" value="Ig_sub"/>
</dbReference>
<dbReference type="InterPro" id="IPR001611">
    <property type="entry name" value="Leu-rich_rpt"/>
</dbReference>
<keyword evidence="2 7" id="KW-0732">Signal</keyword>
<dbReference type="eggNOG" id="KOG0619">
    <property type="taxonomic scope" value="Eukaryota"/>
</dbReference>
<feature type="signal peptide" evidence="7">
    <location>
        <begin position="1"/>
        <end position="21"/>
    </location>
</feature>